<evidence type="ECO:0000313" key="2">
    <source>
        <dbReference type="Proteomes" id="UP000789595"/>
    </source>
</evidence>
<reference evidence="1" key="1">
    <citation type="submission" date="2021-11" db="EMBL/GenBank/DDBJ databases">
        <authorList>
            <consortium name="Genoscope - CEA"/>
            <person name="William W."/>
        </authorList>
    </citation>
    <scope>NUCLEOTIDE SEQUENCE</scope>
</reference>
<gene>
    <name evidence="1" type="ORF">PECAL_2P18610</name>
</gene>
<organism evidence="1 2">
    <name type="scientific">Pelagomonas calceolata</name>
    <dbReference type="NCBI Taxonomy" id="35677"/>
    <lineage>
        <taxon>Eukaryota</taxon>
        <taxon>Sar</taxon>
        <taxon>Stramenopiles</taxon>
        <taxon>Ochrophyta</taxon>
        <taxon>Pelagophyceae</taxon>
        <taxon>Pelagomonadales</taxon>
        <taxon>Pelagomonadaceae</taxon>
        <taxon>Pelagomonas</taxon>
    </lineage>
</organism>
<comment type="caution">
    <text evidence="1">The sequence shown here is derived from an EMBL/GenBank/DDBJ whole genome shotgun (WGS) entry which is preliminary data.</text>
</comment>
<dbReference type="OrthoDB" id="10590095at2759"/>
<dbReference type="AlphaFoldDB" id="A0A8J2SJN7"/>
<sequence>MFAPLWLLWRDRAAGRRNVTSAVEDGFAFSWAVSPARALSEKPILHMAGAAGRCGDRTLGAAAATCGFFKNEWVLRSPVHALCRDPAEFDYARPRARVTDTSASLFYVEVMRDLIAKGLPGGFDACDAALYADEPKLMHKYTRGDGGVVYEYYARENAQSETVCGARCFVRERFTHVNITDVALEGTTESTRREAPGVAEREGPCAALCPGGVSQ</sequence>
<dbReference type="EMBL" id="CAKKNE010000002">
    <property type="protein sequence ID" value="CAH0368776.1"/>
    <property type="molecule type" value="Genomic_DNA"/>
</dbReference>
<proteinExistence type="predicted"/>
<name>A0A8J2SJN7_9STRA</name>
<evidence type="ECO:0000313" key="1">
    <source>
        <dbReference type="EMBL" id="CAH0368776.1"/>
    </source>
</evidence>
<dbReference type="Proteomes" id="UP000789595">
    <property type="component" value="Unassembled WGS sequence"/>
</dbReference>
<keyword evidence="2" id="KW-1185">Reference proteome</keyword>
<accession>A0A8J2SJN7</accession>
<protein>
    <submittedName>
        <fullName evidence="1">Uncharacterized protein</fullName>
    </submittedName>
</protein>